<dbReference type="InterPro" id="IPR006439">
    <property type="entry name" value="HAD-SF_hydro_IA"/>
</dbReference>
<dbReference type="PANTHER" id="PTHR43434:SF1">
    <property type="entry name" value="PHOSPHOGLYCOLATE PHOSPHATASE"/>
    <property type="match status" value="1"/>
</dbReference>
<dbReference type="NCBIfam" id="TIGR01509">
    <property type="entry name" value="HAD-SF-IA-v3"/>
    <property type="match status" value="1"/>
</dbReference>
<evidence type="ECO:0000313" key="1">
    <source>
        <dbReference type="EMBL" id="RAV80577.1"/>
    </source>
</evidence>
<dbReference type="Gene3D" id="3.40.50.1000">
    <property type="entry name" value="HAD superfamily/HAD-like"/>
    <property type="match status" value="1"/>
</dbReference>
<dbReference type="SFLD" id="SFLDG01135">
    <property type="entry name" value="C1.5.6:_HAD__Beta-PGM__Phospha"/>
    <property type="match status" value="1"/>
</dbReference>
<protein>
    <submittedName>
        <fullName evidence="1">HAD family phosphatase</fullName>
    </submittedName>
</protein>
<evidence type="ECO:0000313" key="2">
    <source>
        <dbReference type="Proteomes" id="UP000251923"/>
    </source>
</evidence>
<dbReference type="Gene3D" id="1.10.150.240">
    <property type="entry name" value="Putative phosphatase, domain 2"/>
    <property type="match status" value="1"/>
</dbReference>
<dbReference type="GO" id="GO:0006281">
    <property type="term" value="P:DNA repair"/>
    <property type="evidence" value="ECO:0007669"/>
    <property type="project" value="TreeGrafter"/>
</dbReference>
<dbReference type="SFLD" id="SFLDS00003">
    <property type="entry name" value="Haloacid_Dehalogenase"/>
    <property type="match status" value="1"/>
</dbReference>
<comment type="caution">
    <text evidence="1">The sequence shown here is derived from an EMBL/GenBank/DDBJ whole genome shotgun (WGS) entry which is preliminary data.</text>
</comment>
<dbReference type="InterPro" id="IPR023198">
    <property type="entry name" value="PGP-like_dom2"/>
</dbReference>
<dbReference type="AlphaFoldDB" id="A0A2I1L6A0"/>
<name>A0A2I1L6A0_9LACT</name>
<reference evidence="1 2" key="1">
    <citation type="submission" date="2018-04" db="EMBL/GenBank/DDBJ databases">
        <title>Aerococcus urinae genomes.</title>
        <authorList>
            <person name="Hilt E."/>
            <person name="Gilbert N.M."/>
            <person name="Thomas-White K."/>
            <person name="Putonti C."/>
            <person name="Lewis A.L."/>
            <person name="Visck K.L."/>
            <person name="Wolfe A.J."/>
        </authorList>
    </citation>
    <scope>NUCLEOTIDE SEQUENCE [LARGE SCALE GENOMIC DNA]</scope>
    <source>
        <strain evidence="1 2">UMB7480</strain>
    </source>
</reference>
<gene>
    <name evidence="1" type="ORF">DBT54_02765</name>
</gene>
<dbReference type="PANTHER" id="PTHR43434">
    <property type="entry name" value="PHOSPHOGLYCOLATE PHOSPHATASE"/>
    <property type="match status" value="1"/>
</dbReference>
<organism evidence="1 2">
    <name type="scientific">Aerococcus urinae</name>
    <dbReference type="NCBI Taxonomy" id="1376"/>
    <lineage>
        <taxon>Bacteria</taxon>
        <taxon>Bacillati</taxon>
        <taxon>Bacillota</taxon>
        <taxon>Bacilli</taxon>
        <taxon>Lactobacillales</taxon>
        <taxon>Aerococcaceae</taxon>
        <taxon>Aerococcus</taxon>
    </lineage>
</organism>
<dbReference type="Pfam" id="PF13419">
    <property type="entry name" value="HAD_2"/>
    <property type="match status" value="1"/>
</dbReference>
<dbReference type="SFLD" id="SFLDG01129">
    <property type="entry name" value="C1.5:_HAD__Beta-PGM__Phosphata"/>
    <property type="match status" value="1"/>
</dbReference>
<dbReference type="InterPro" id="IPR050155">
    <property type="entry name" value="HAD-like_hydrolase_sf"/>
</dbReference>
<dbReference type="PRINTS" id="PR00413">
    <property type="entry name" value="HADHALOGNASE"/>
</dbReference>
<dbReference type="GO" id="GO:0008967">
    <property type="term" value="F:phosphoglycolate phosphatase activity"/>
    <property type="evidence" value="ECO:0007669"/>
    <property type="project" value="TreeGrafter"/>
</dbReference>
<dbReference type="InterPro" id="IPR041492">
    <property type="entry name" value="HAD_2"/>
</dbReference>
<dbReference type="SUPFAM" id="SSF56784">
    <property type="entry name" value="HAD-like"/>
    <property type="match status" value="1"/>
</dbReference>
<proteinExistence type="predicted"/>
<sequence>MEGSVRILETFKDIKLVIFDLDGTLADTIYVYHDGWRKELEKYNVDVSQETLNSMIGQTSDHNNKVLMNLANCSEKEVQDIMKKRDEYFYDQLKTGNVNEKNGAMSLITSLNESEIPIAVATSSPEKRAQTILDTLGFSPYVSYAIYGEQVKQGKPDPEIYLKVLNHFCLNAEQAIVVEDSFAGLLAGTQAKISTFFVPEISLTNSQLSKVDNEYFEGTFENLYDVKNYIYNH</sequence>
<dbReference type="Proteomes" id="UP000251923">
    <property type="component" value="Unassembled WGS sequence"/>
</dbReference>
<accession>A0A2I1L6A0</accession>
<dbReference type="InterPro" id="IPR023214">
    <property type="entry name" value="HAD_sf"/>
</dbReference>
<dbReference type="EMBL" id="QMHM01000004">
    <property type="protein sequence ID" value="RAV80577.1"/>
    <property type="molecule type" value="Genomic_DNA"/>
</dbReference>
<dbReference type="InterPro" id="IPR036412">
    <property type="entry name" value="HAD-like_sf"/>
</dbReference>